<reference evidence="2" key="1">
    <citation type="submission" date="2017-02" db="EMBL/GenBank/DDBJ databases">
        <authorList>
            <person name="Varghese N."/>
            <person name="Submissions S."/>
        </authorList>
    </citation>
    <scope>NUCLEOTIDE SEQUENCE [LARGE SCALE GENOMIC DNA]</scope>
    <source>
        <strain evidence="2">DSM 22385</strain>
    </source>
</reference>
<keyword evidence="1" id="KW-0378">Hydrolase</keyword>
<dbReference type="CDD" id="cd00586">
    <property type="entry name" value="4HBT"/>
    <property type="match status" value="1"/>
</dbReference>
<dbReference type="STRING" id="572036.SAMN05661099_1338"/>
<keyword evidence="2" id="KW-1185">Reference proteome</keyword>
<dbReference type="SUPFAM" id="SSF54637">
    <property type="entry name" value="Thioesterase/thiol ester dehydrase-isomerase"/>
    <property type="match status" value="1"/>
</dbReference>
<dbReference type="Gene3D" id="3.10.129.10">
    <property type="entry name" value="Hotdog Thioesterase"/>
    <property type="match status" value="1"/>
</dbReference>
<dbReference type="Pfam" id="PF13279">
    <property type="entry name" value="4HBT_2"/>
    <property type="match status" value="1"/>
</dbReference>
<protein>
    <submittedName>
        <fullName evidence="1">Acyl-CoA thioester hydrolase</fullName>
    </submittedName>
</protein>
<dbReference type="InterPro" id="IPR029069">
    <property type="entry name" value="HotDog_dom_sf"/>
</dbReference>
<dbReference type="PANTHER" id="PTHR31793">
    <property type="entry name" value="4-HYDROXYBENZOYL-COA THIOESTERASE FAMILY MEMBER"/>
    <property type="match status" value="1"/>
</dbReference>
<dbReference type="PANTHER" id="PTHR31793:SF24">
    <property type="entry name" value="LONG-CHAIN ACYL-COA THIOESTERASE FADM"/>
    <property type="match status" value="1"/>
</dbReference>
<name>A0A1T5B721_9SPHI</name>
<evidence type="ECO:0000313" key="1">
    <source>
        <dbReference type="EMBL" id="SKB42673.1"/>
    </source>
</evidence>
<dbReference type="InterPro" id="IPR050563">
    <property type="entry name" value="4-hydroxybenzoyl-CoA_TE"/>
</dbReference>
<dbReference type="OrthoDB" id="9791529at2"/>
<dbReference type="AlphaFoldDB" id="A0A1T5B721"/>
<dbReference type="RefSeq" id="WP_079701824.1">
    <property type="nucleotide sequence ID" value="NZ_FUYR01000001.1"/>
</dbReference>
<sequence length="149" mass="17392">MCTIDGYNYKTSIPIRFADIDAFGHVNNATYLTYFEIARSIYWKEIIRWDWKQVGIIVRKSEIEYLKPITLHDEIYAYVRTSRIGNSSFDVEYILVKKVNGKEEICTTGLTSCVTYDYNQSKTVAIPAYQRNKMKEFEAINVLSPEFQA</sequence>
<dbReference type="Proteomes" id="UP000189981">
    <property type="component" value="Unassembled WGS sequence"/>
</dbReference>
<organism evidence="1 2">
    <name type="scientific">Daejeonella lutea</name>
    <dbReference type="NCBI Taxonomy" id="572036"/>
    <lineage>
        <taxon>Bacteria</taxon>
        <taxon>Pseudomonadati</taxon>
        <taxon>Bacteroidota</taxon>
        <taxon>Sphingobacteriia</taxon>
        <taxon>Sphingobacteriales</taxon>
        <taxon>Sphingobacteriaceae</taxon>
        <taxon>Daejeonella</taxon>
    </lineage>
</organism>
<dbReference type="GO" id="GO:0047617">
    <property type="term" value="F:fatty acyl-CoA hydrolase activity"/>
    <property type="evidence" value="ECO:0007669"/>
    <property type="project" value="TreeGrafter"/>
</dbReference>
<gene>
    <name evidence="1" type="ORF">SAMN05661099_1338</name>
</gene>
<accession>A0A1T5B721</accession>
<dbReference type="EMBL" id="FUYR01000001">
    <property type="protein sequence ID" value="SKB42673.1"/>
    <property type="molecule type" value="Genomic_DNA"/>
</dbReference>
<evidence type="ECO:0000313" key="2">
    <source>
        <dbReference type="Proteomes" id="UP000189981"/>
    </source>
</evidence>
<proteinExistence type="predicted"/>